<dbReference type="Gene3D" id="3.40.630.30">
    <property type="match status" value="1"/>
</dbReference>
<evidence type="ECO:0000259" key="5">
    <source>
        <dbReference type="PROSITE" id="PS51186"/>
    </source>
</evidence>
<dbReference type="GO" id="GO:0005840">
    <property type="term" value="C:ribosome"/>
    <property type="evidence" value="ECO:0007669"/>
    <property type="project" value="UniProtKB-KW"/>
</dbReference>
<dbReference type="InterPro" id="IPR000182">
    <property type="entry name" value="GNAT_dom"/>
</dbReference>
<dbReference type="PANTHER" id="PTHR43420:SF44">
    <property type="entry name" value="ACETYLTRANSFERASE YPEA"/>
    <property type="match status" value="1"/>
</dbReference>
<dbReference type="InterPro" id="IPR050680">
    <property type="entry name" value="YpeA/RimI_acetyltransf"/>
</dbReference>
<dbReference type="GO" id="GO:0008080">
    <property type="term" value="F:N-acetyltransferase activity"/>
    <property type="evidence" value="ECO:0007669"/>
    <property type="project" value="InterPro"/>
</dbReference>
<dbReference type="RefSeq" id="WP_070666080.1">
    <property type="nucleotide sequence ID" value="NZ_CAUUMJ010000001.1"/>
</dbReference>
<dbReference type="InterPro" id="IPR006464">
    <property type="entry name" value="AcTrfase_RimI/Ard1"/>
</dbReference>
<gene>
    <name evidence="6" type="primary">rimI</name>
    <name evidence="6" type="ORF">HXO65_01340</name>
</gene>
<sequence length="184" mass="20819">MSATDNIVQDDLALNNLALNNLALSNLALGARLRVAELADVQAMHRMETALFPADAWHIDMFLEELIHPTRTYYMLELPVENPEGDEGSWRTIGYCGTMVVADTADVQTIGVLPEYEGNGFGRAMLEQMHERAREQGAERILLEVRADNPRAQRLYERNGYRAIHVRRGYYDDGTDAIIMECTF</sequence>
<evidence type="ECO:0000313" key="7">
    <source>
        <dbReference type="Proteomes" id="UP000785653"/>
    </source>
</evidence>
<organism evidence="6 7">
    <name type="scientific">Rothia mucilaginosa</name>
    <dbReference type="NCBI Taxonomy" id="43675"/>
    <lineage>
        <taxon>Bacteria</taxon>
        <taxon>Bacillati</taxon>
        <taxon>Actinomycetota</taxon>
        <taxon>Actinomycetes</taxon>
        <taxon>Micrococcales</taxon>
        <taxon>Micrococcaceae</taxon>
        <taxon>Rothia</taxon>
    </lineage>
</organism>
<dbReference type="Proteomes" id="UP000785653">
    <property type="component" value="Unassembled WGS sequence"/>
</dbReference>
<comment type="similarity">
    <text evidence="1">Belongs to the acetyltransferase family. RimI subfamily.</text>
</comment>
<evidence type="ECO:0000256" key="2">
    <source>
        <dbReference type="ARBA" id="ARBA00022490"/>
    </source>
</evidence>
<accession>A0A930LYB5</accession>
<evidence type="ECO:0000256" key="4">
    <source>
        <dbReference type="ARBA" id="ARBA00023315"/>
    </source>
</evidence>
<reference evidence="6" key="1">
    <citation type="submission" date="2020-04" db="EMBL/GenBank/DDBJ databases">
        <title>Deep metagenomics examines the oral microbiome during advanced dental caries in children, revealing novel taxa and co-occurrences with host molecules.</title>
        <authorList>
            <person name="Baker J.L."/>
            <person name="Morton J.T."/>
            <person name="Dinis M."/>
            <person name="Alvarez R."/>
            <person name="Tran N.C."/>
            <person name="Knight R."/>
            <person name="Edlund A."/>
        </authorList>
    </citation>
    <scope>NUCLEOTIDE SEQUENCE</scope>
    <source>
        <strain evidence="6">JCVI_47_bin.3</strain>
    </source>
</reference>
<keyword evidence="6" id="KW-0689">Ribosomal protein</keyword>
<dbReference type="Pfam" id="PF00583">
    <property type="entry name" value="Acetyltransf_1"/>
    <property type="match status" value="1"/>
</dbReference>
<keyword evidence="6" id="KW-0687">Ribonucleoprotein</keyword>
<proteinExistence type="inferred from homology"/>
<protein>
    <submittedName>
        <fullName evidence="6">Ribosomal protein S18-alanine N-acetyltransferase</fullName>
    </submittedName>
</protein>
<evidence type="ECO:0000313" key="6">
    <source>
        <dbReference type="EMBL" id="MBF1672844.1"/>
    </source>
</evidence>
<dbReference type="CDD" id="cd04301">
    <property type="entry name" value="NAT_SF"/>
    <property type="match status" value="1"/>
</dbReference>
<dbReference type="NCBIfam" id="TIGR01575">
    <property type="entry name" value="rimI"/>
    <property type="match status" value="1"/>
</dbReference>
<dbReference type="PANTHER" id="PTHR43420">
    <property type="entry name" value="ACETYLTRANSFERASE"/>
    <property type="match status" value="1"/>
</dbReference>
<dbReference type="AlphaFoldDB" id="A0A930LYB5"/>
<evidence type="ECO:0000256" key="1">
    <source>
        <dbReference type="ARBA" id="ARBA00005395"/>
    </source>
</evidence>
<feature type="domain" description="N-acetyltransferase" evidence="5">
    <location>
        <begin position="31"/>
        <end position="184"/>
    </location>
</feature>
<dbReference type="SUPFAM" id="SSF55729">
    <property type="entry name" value="Acyl-CoA N-acyltransferases (Nat)"/>
    <property type="match status" value="1"/>
</dbReference>
<dbReference type="PROSITE" id="PS51186">
    <property type="entry name" value="GNAT"/>
    <property type="match status" value="1"/>
</dbReference>
<keyword evidence="2" id="KW-0963">Cytoplasm</keyword>
<evidence type="ECO:0000256" key="3">
    <source>
        <dbReference type="ARBA" id="ARBA00022679"/>
    </source>
</evidence>
<name>A0A930LYB5_9MICC</name>
<dbReference type="InterPro" id="IPR016181">
    <property type="entry name" value="Acyl_CoA_acyltransferase"/>
</dbReference>
<keyword evidence="3" id="KW-0808">Transferase</keyword>
<comment type="caution">
    <text evidence="6">The sequence shown here is derived from an EMBL/GenBank/DDBJ whole genome shotgun (WGS) entry which is preliminary data.</text>
</comment>
<dbReference type="EMBL" id="JABZXS010000007">
    <property type="protein sequence ID" value="MBF1672844.1"/>
    <property type="molecule type" value="Genomic_DNA"/>
</dbReference>
<keyword evidence="4" id="KW-0012">Acyltransferase</keyword>